<gene>
    <name evidence="1" type="ORF">BpHYR1_039964</name>
</gene>
<evidence type="ECO:0000313" key="1">
    <source>
        <dbReference type="EMBL" id="RNA23841.1"/>
    </source>
</evidence>
<accession>A0A3M7RJX5</accession>
<evidence type="ECO:0000313" key="2">
    <source>
        <dbReference type="Proteomes" id="UP000276133"/>
    </source>
</evidence>
<keyword evidence="2" id="KW-1185">Reference proteome</keyword>
<proteinExistence type="predicted"/>
<sequence length="99" mass="11239">MDTVKEKIFCDEYDISGEGWSLAYSFLTVNDRVIKKGPNSTTFLLTKKEFKDELNMDYAKGLFIVAVVEKLVEIPNKYKKCSIEPKAKRGRKANAAKAL</sequence>
<dbReference type="Proteomes" id="UP000276133">
    <property type="component" value="Unassembled WGS sequence"/>
</dbReference>
<feature type="non-terminal residue" evidence="1">
    <location>
        <position position="99"/>
    </location>
</feature>
<comment type="caution">
    <text evidence="1">The sequence shown here is derived from an EMBL/GenBank/DDBJ whole genome shotgun (WGS) entry which is preliminary data.</text>
</comment>
<organism evidence="1 2">
    <name type="scientific">Brachionus plicatilis</name>
    <name type="common">Marine rotifer</name>
    <name type="synonym">Brachionus muelleri</name>
    <dbReference type="NCBI Taxonomy" id="10195"/>
    <lineage>
        <taxon>Eukaryota</taxon>
        <taxon>Metazoa</taxon>
        <taxon>Spiralia</taxon>
        <taxon>Gnathifera</taxon>
        <taxon>Rotifera</taxon>
        <taxon>Eurotatoria</taxon>
        <taxon>Monogononta</taxon>
        <taxon>Pseudotrocha</taxon>
        <taxon>Ploima</taxon>
        <taxon>Brachionidae</taxon>
        <taxon>Brachionus</taxon>
    </lineage>
</organism>
<reference evidence="1 2" key="1">
    <citation type="journal article" date="2018" name="Sci. Rep.">
        <title>Genomic signatures of local adaptation to the degree of environmental predictability in rotifers.</title>
        <authorList>
            <person name="Franch-Gras L."/>
            <person name="Hahn C."/>
            <person name="Garcia-Roger E.M."/>
            <person name="Carmona M.J."/>
            <person name="Serra M."/>
            <person name="Gomez A."/>
        </authorList>
    </citation>
    <scope>NUCLEOTIDE SEQUENCE [LARGE SCALE GENOMIC DNA]</scope>
    <source>
        <strain evidence="1">HYR1</strain>
    </source>
</reference>
<dbReference type="AlphaFoldDB" id="A0A3M7RJX5"/>
<protein>
    <submittedName>
        <fullName evidence="1">Uncharacterized protein</fullName>
    </submittedName>
</protein>
<dbReference type="EMBL" id="REGN01003210">
    <property type="protein sequence ID" value="RNA23841.1"/>
    <property type="molecule type" value="Genomic_DNA"/>
</dbReference>
<name>A0A3M7RJX5_BRAPC</name>